<keyword evidence="4" id="KW-1185">Reference proteome</keyword>
<evidence type="ECO:0000256" key="2">
    <source>
        <dbReference type="ARBA" id="ARBA00023235"/>
    </source>
</evidence>
<dbReference type="SUPFAM" id="SSF53681">
    <property type="entry name" value="Aspartate/glutamate racemase"/>
    <property type="match status" value="2"/>
</dbReference>
<evidence type="ECO:0000313" key="3">
    <source>
        <dbReference type="EMBL" id="AWI26328.1"/>
    </source>
</evidence>
<dbReference type="Gene3D" id="3.40.50.1860">
    <property type="match status" value="2"/>
</dbReference>
<dbReference type="OrthoDB" id="9803739at2"/>
<dbReference type="RefSeq" id="WP_108904106.1">
    <property type="nucleotide sequence ID" value="NZ_CP029187.1"/>
</dbReference>
<accession>A0A2S1SIU5</accession>
<dbReference type="KEGG" id="fpal:HYN49_10680"/>
<name>A0A2S1SIU5_9FLAO</name>
<evidence type="ECO:0000313" key="4">
    <source>
        <dbReference type="Proteomes" id="UP000244937"/>
    </source>
</evidence>
<dbReference type="GO" id="GO:0047661">
    <property type="term" value="F:amino-acid racemase activity"/>
    <property type="evidence" value="ECO:0007669"/>
    <property type="project" value="InterPro"/>
</dbReference>
<dbReference type="InterPro" id="IPR001920">
    <property type="entry name" value="Asp/Glu_race"/>
</dbReference>
<sequence length="234" mass="25415">MKKIGLVGGISWTSTADYYRLINQETNKNLGGINFAECLIYSVNFEQFASFNAQHDWEATCQLLSAAANHLKDAGADVIMLGANTAHIVAERVAGNVGLPLIDIREATADAVKSSGLRKVGLLGTIYTMELDFYKDKLTEQGIEVIIPESKSDREYIEGTLVNELGKGILQPETRAAYQNIIDSLIQQGAQGIVLGCTEIPLLISQEDVTVPVFNTTLIHVKAAVKFALETANE</sequence>
<evidence type="ECO:0000256" key="1">
    <source>
        <dbReference type="ARBA" id="ARBA00007847"/>
    </source>
</evidence>
<organism evidence="3 4">
    <name type="scientific">Flavobacterium pallidum</name>
    <dbReference type="NCBI Taxonomy" id="2172098"/>
    <lineage>
        <taxon>Bacteria</taxon>
        <taxon>Pseudomonadati</taxon>
        <taxon>Bacteroidota</taxon>
        <taxon>Flavobacteriia</taxon>
        <taxon>Flavobacteriales</taxon>
        <taxon>Flavobacteriaceae</taxon>
        <taxon>Flavobacterium</taxon>
    </lineage>
</organism>
<dbReference type="PROSITE" id="PS00924">
    <property type="entry name" value="ASP_GLU_RACEMASE_2"/>
    <property type="match status" value="1"/>
</dbReference>
<dbReference type="InterPro" id="IPR004380">
    <property type="entry name" value="Asp_race"/>
</dbReference>
<dbReference type="AlphaFoldDB" id="A0A2S1SIU5"/>
<reference evidence="3 4" key="1">
    <citation type="submission" date="2018-05" db="EMBL/GenBank/DDBJ databases">
        <title>Genome sequencing of Flavobacterium sp. HYN0049.</title>
        <authorList>
            <person name="Yi H."/>
            <person name="Baek C."/>
        </authorList>
    </citation>
    <scope>NUCLEOTIDE SEQUENCE [LARGE SCALE GENOMIC DNA]</scope>
    <source>
        <strain evidence="3 4">HYN0049</strain>
    </source>
</reference>
<keyword evidence="2" id="KW-0413">Isomerase</keyword>
<comment type="similarity">
    <text evidence="1">Belongs to the aspartate/glutamate racemases family.</text>
</comment>
<dbReference type="PANTHER" id="PTHR21198:SF7">
    <property type="entry name" value="ASPARTATE-GLUTAMATE RACEMASE FAMILY"/>
    <property type="match status" value="1"/>
</dbReference>
<protein>
    <submittedName>
        <fullName evidence="3">Aspartate racemase</fullName>
    </submittedName>
</protein>
<dbReference type="EMBL" id="CP029187">
    <property type="protein sequence ID" value="AWI26328.1"/>
    <property type="molecule type" value="Genomic_DNA"/>
</dbReference>
<dbReference type="InterPro" id="IPR033134">
    <property type="entry name" value="Asp/Glu_racemase_AS_2"/>
</dbReference>
<dbReference type="Proteomes" id="UP000244937">
    <property type="component" value="Chromosome"/>
</dbReference>
<proteinExistence type="inferred from homology"/>
<dbReference type="Pfam" id="PF01177">
    <property type="entry name" value="Asp_Glu_race"/>
    <property type="match status" value="1"/>
</dbReference>
<dbReference type="InterPro" id="IPR015942">
    <property type="entry name" value="Asp/Glu/hydantoin_racemase"/>
</dbReference>
<dbReference type="NCBIfam" id="TIGR00035">
    <property type="entry name" value="asp_race"/>
    <property type="match status" value="1"/>
</dbReference>
<dbReference type="PANTHER" id="PTHR21198">
    <property type="entry name" value="GLUTAMATE RACEMASE"/>
    <property type="match status" value="1"/>
</dbReference>
<gene>
    <name evidence="3" type="ORF">HYN49_10680</name>
</gene>